<evidence type="ECO:0000259" key="4">
    <source>
        <dbReference type="SMART" id="SM00479"/>
    </source>
</evidence>
<feature type="domain" description="Exonuclease" evidence="4">
    <location>
        <begin position="2"/>
        <end position="161"/>
    </location>
</feature>
<dbReference type="InterPro" id="IPR036397">
    <property type="entry name" value="RNaseH_sf"/>
</dbReference>
<dbReference type="GO" id="GO:0006259">
    <property type="term" value="P:DNA metabolic process"/>
    <property type="evidence" value="ECO:0007669"/>
    <property type="project" value="UniProtKB-ARBA"/>
</dbReference>
<reference evidence="5" key="1">
    <citation type="submission" date="2016-10" db="EMBL/GenBank/DDBJ databases">
        <title>The High Quality Genome of Vibrio alginolyticus K01M1.</title>
        <authorList>
            <person name="Wendling C."/>
            <person name="Chibani C.M."/>
            <person name="Hertel R."/>
            <person name="Sproer C."/>
            <person name="Bunk B."/>
            <person name="Overmann J."/>
            <person name="Roth O."/>
            <person name="Liesegang H."/>
        </authorList>
    </citation>
    <scope>NUCLEOTIDE SEQUENCE</scope>
    <source>
        <strain evidence="5">K05K4</strain>
        <plasmid evidence="5">pL289</plasmid>
    </source>
</reference>
<gene>
    <name evidence="5" type="ORF">K05K4_52090</name>
</gene>
<evidence type="ECO:0000256" key="1">
    <source>
        <dbReference type="ARBA" id="ARBA00022722"/>
    </source>
</evidence>
<dbReference type="RefSeq" id="WP_086048474.1">
    <property type="nucleotide sequence ID" value="NZ_CP017893.1"/>
</dbReference>
<accession>A0A1W6U1Q3</accession>
<name>A0A1W6U1Q3_VIBAL</name>
<sequence length="175" mass="19931">MKMVVIDTEISGPEPTDQVIEIGWITSASHGAELYRIPDSLELNPHNASMTGITKAMLDEHDEFGGIPDALKGRIWLSYNVQHDINWINHTLVTYGLEPLYQVPSLCLSELTKQFFELDRFIPMAEALKRLGISGEVKHRALSDANHHKLIFHSIYSRNPELVRRSFKRRDPQGV</sequence>
<dbReference type="CDD" id="cd06127">
    <property type="entry name" value="DEDDh"/>
    <property type="match status" value="1"/>
</dbReference>
<dbReference type="GO" id="GO:0003676">
    <property type="term" value="F:nucleic acid binding"/>
    <property type="evidence" value="ECO:0007669"/>
    <property type="project" value="InterPro"/>
</dbReference>
<dbReference type="InterPro" id="IPR012337">
    <property type="entry name" value="RNaseH-like_sf"/>
</dbReference>
<dbReference type="EMBL" id="CP017904">
    <property type="protein sequence ID" value="ARP21911.1"/>
    <property type="molecule type" value="Genomic_DNA"/>
</dbReference>
<evidence type="ECO:0000313" key="5">
    <source>
        <dbReference type="EMBL" id="ARP21911.1"/>
    </source>
</evidence>
<dbReference type="SMART" id="SM00479">
    <property type="entry name" value="EXOIII"/>
    <property type="match status" value="1"/>
</dbReference>
<dbReference type="AlphaFoldDB" id="A0A1W6U1Q3"/>
<dbReference type="PANTHER" id="PTHR30231:SF4">
    <property type="entry name" value="PROTEIN NEN2"/>
    <property type="match status" value="1"/>
</dbReference>
<dbReference type="InterPro" id="IPR013520">
    <property type="entry name" value="Ribonucl_H"/>
</dbReference>
<keyword evidence="1" id="KW-0540">Nuclease</keyword>
<dbReference type="Gene3D" id="3.30.420.10">
    <property type="entry name" value="Ribonuclease H-like superfamily/Ribonuclease H"/>
    <property type="match status" value="1"/>
</dbReference>
<dbReference type="Pfam" id="PF00929">
    <property type="entry name" value="RNase_T"/>
    <property type="match status" value="1"/>
</dbReference>
<dbReference type="GO" id="GO:0008408">
    <property type="term" value="F:3'-5' exonuclease activity"/>
    <property type="evidence" value="ECO:0007669"/>
    <property type="project" value="TreeGrafter"/>
</dbReference>
<protein>
    <submittedName>
        <fullName evidence="5">DNA polymerase III subunit epsilon</fullName>
    </submittedName>
</protein>
<evidence type="ECO:0000256" key="3">
    <source>
        <dbReference type="ARBA" id="ARBA00022839"/>
    </source>
</evidence>
<keyword evidence="5" id="KW-0614">Plasmid</keyword>
<dbReference type="PANTHER" id="PTHR30231">
    <property type="entry name" value="DNA POLYMERASE III SUBUNIT EPSILON"/>
    <property type="match status" value="1"/>
</dbReference>
<keyword evidence="3" id="KW-0269">Exonuclease</keyword>
<evidence type="ECO:0000256" key="2">
    <source>
        <dbReference type="ARBA" id="ARBA00022801"/>
    </source>
</evidence>
<geneLocation type="plasmid" evidence="5">
    <name>pL289</name>
</geneLocation>
<proteinExistence type="predicted"/>
<keyword evidence="2" id="KW-0378">Hydrolase</keyword>
<organism evidence="5">
    <name type="scientific">Vibrio alginolyticus</name>
    <dbReference type="NCBI Taxonomy" id="663"/>
    <lineage>
        <taxon>Bacteria</taxon>
        <taxon>Pseudomonadati</taxon>
        <taxon>Pseudomonadota</taxon>
        <taxon>Gammaproteobacteria</taxon>
        <taxon>Vibrionales</taxon>
        <taxon>Vibrionaceae</taxon>
        <taxon>Vibrio</taxon>
    </lineage>
</organism>
<dbReference type="SUPFAM" id="SSF53098">
    <property type="entry name" value="Ribonuclease H-like"/>
    <property type="match status" value="1"/>
</dbReference>